<sequence length="292" mass="32782">MVAWIDARHGVVMSVDEEVVTSNPRVRVRHSLTLQGADSWLLTIRHVTHHDQGTYMCQLNTKQLRRHYHLIVVVPPVISDGTNNETGDLEVSEGAPARLSCEATGVPQPTITWRREDHNLIRVDDDKEEAASSHDTGGALVWDRVSREDAGAYLCIAKNGVPPSVSKRVKLLVRFPPEVTTPDSLLGVPLGSNVTLTCRVLGFPLPGVHWVRDGAELIHTQTYRYHLRGQRIIQVEKFRTLESLVSNTEKLAMLTVRDIQASDITGYRCRANNSQDHVEARITLYDRLRSYS</sequence>
<keyword evidence="7" id="KW-0325">Glycoprotein</keyword>
<dbReference type="InterPro" id="IPR003598">
    <property type="entry name" value="Ig_sub2"/>
</dbReference>
<dbReference type="InterPro" id="IPR051170">
    <property type="entry name" value="Neural/epithelial_adhesion"/>
</dbReference>
<feature type="domain" description="Ig-like" evidence="9">
    <location>
        <begin position="177"/>
        <end position="283"/>
    </location>
</feature>
<dbReference type="PROSITE" id="PS50835">
    <property type="entry name" value="IG_LIKE"/>
    <property type="match status" value="2"/>
</dbReference>
<keyword evidence="2" id="KW-1003">Cell membrane</keyword>
<dbReference type="SMART" id="SM00409">
    <property type="entry name" value="IG"/>
    <property type="match status" value="3"/>
</dbReference>
<evidence type="ECO:0000256" key="7">
    <source>
        <dbReference type="ARBA" id="ARBA00023180"/>
    </source>
</evidence>
<keyword evidence="6" id="KW-1015">Disulfide bond</keyword>
<comment type="caution">
    <text evidence="10">The sequence shown here is derived from an EMBL/GenBank/DDBJ whole genome shotgun (WGS) entry which is preliminary data.</text>
</comment>
<dbReference type="GO" id="GO:0043005">
    <property type="term" value="C:neuron projection"/>
    <property type="evidence" value="ECO:0007669"/>
    <property type="project" value="TreeGrafter"/>
</dbReference>
<dbReference type="AlphaFoldDB" id="A0AAV2Q4E7"/>
<dbReference type="InterPro" id="IPR003599">
    <property type="entry name" value="Ig_sub"/>
</dbReference>
<evidence type="ECO:0000256" key="8">
    <source>
        <dbReference type="ARBA" id="ARBA00023319"/>
    </source>
</evidence>
<evidence type="ECO:0000259" key="9">
    <source>
        <dbReference type="PROSITE" id="PS50835"/>
    </source>
</evidence>
<dbReference type="Proteomes" id="UP001497623">
    <property type="component" value="Unassembled WGS sequence"/>
</dbReference>
<dbReference type="PANTHER" id="PTHR12231:SF253">
    <property type="entry name" value="DPR-INTERACTING PROTEIN ETA, ISOFORM B-RELATED"/>
    <property type="match status" value="1"/>
</dbReference>
<feature type="domain" description="Ig-like" evidence="9">
    <location>
        <begin position="75"/>
        <end position="166"/>
    </location>
</feature>
<proteinExistence type="predicted"/>
<dbReference type="InterPro" id="IPR036179">
    <property type="entry name" value="Ig-like_dom_sf"/>
</dbReference>
<name>A0AAV2Q4E7_MEGNR</name>
<keyword evidence="11" id="KW-1185">Reference proteome</keyword>
<evidence type="ECO:0000256" key="3">
    <source>
        <dbReference type="ARBA" id="ARBA00022729"/>
    </source>
</evidence>
<dbReference type="GO" id="GO:0005886">
    <property type="term" value="C:plasma membrane"/>
    <property type="evidence" value="ECO:0007669"/>
    <property type="project" value="UniProtKB-SubCell"/>
</dbReference>
<keyword evidence="8" id="KW-0393">Immunoglobulin domain</keyword>
<dbReference type="PANTHER" id="PTHR12231">
    <property type="entry name" value="CTX-RELATED TYPE I TRANSMEMBRANE PROTEIN"/>
    <property type="match status" value="1"/>
</dbReference>
<dbReference type="PIRSF" id="PIRSF000615">
    <property type="entry name" value="TyrPK_CSF1-R"/>
    <property type="match status" value="1"/>
</dbReference>
<dbReference type="InterPro" id="IPR013783">
    <property type="entry name" value="Ig-like_fold"/>
</dbReference>
<evidence type="ECO:0000256" key="4">
    <source>
        <dbReference type="ARBA" id="ARBA00022737"/>
    </source>
</evidence>
<dbReference type="InterPro" id="IPR007110">
    <property type="entry name" value="Ig-like_dom"/>
</dbReference>
<accession>A0AAV2Q4E7</accession>
<evidence type="ECO:0000256" key="1">
    <source>
        <dbReference type="ARBA" id="ARBA00004236"/>
    </source>
</evidence>
<reference evidence="10 11" key="1">
    <citation type="submission" date="2024-05" db="EMBL/GenBank/DDBJ databases">
        <authorList>
            <person name="Wallberg A."/>
        </authorList>
    </citation>
    <scope>NUCLEOTIDE SEQUENCE [LARGE SCALE GENOMIC DNA]</scope>
</reference>
<dbReference type="Gene3D" id="2.60.40.10">
    <property type="entry name" value="Immunoglobulins"/>
    <property type="match status" value="3"/>
</dbReference>
<comment type="subcellular location">
    <subcellularLocation>
        <location evidence="1">Cell membrane</location>
    </subcellularLocation>
</comment>
<keyword evidence="5" id="KW-0472">Membrane</keyword>
<dbReference type="FunFam" id="2.60.40.10:FF:000328">
    <property type="entry name" value="CLUMA_CG000981, isoform A"/>
    <property type="match status" value="1"/>
</dbReference>
<dbReference type="EMBL" id="CAXKWB010003900">
    <property type="protein sequence ID" value="CAL4070989.1"/>
    <property type="molecule type" value="Genomic_DNA"/>
</dbReference>
<keyword evidence="4" id="KW-0677">Repeat</keyword>
<dbReference type="SMART" id="SM00408">
    <property type="entry name" value="IGc2"/>
    <property type="match status" value="2"/>
</dbReference>
<evidence type="ECO:0000256" key="6">
    <source>
        <dbReference type="ARBA" id="ARBA00023157"/>
    </source>
</evidence>
<gene>
    <name evidence="10" type="ORF">MNOR_LOCUS8405</name>
</gene>
<organism evidence="10 11">
    <name type="scientific">Meganyctiphanes norvegica</name>
    <name type="common">Northern krill</name>
    <name type="synonym">Thysanopoda norvegica</name>
    <dbReference type="NCBI Taxonomy" id="48144"/>
    <lineage>
        <taxon>Eukaryota</taxon>
        <taxon>Metazoa</taxon>
        <taxon>Ecdysozoa</taxon>
        <taxon>Arthropoda</taxon>
        <taxon>Crustacea</taxon>
        <taxon>Multicrustacea</taxon>
        <taxon>Malacostraca</taxon>
        <taxon>Eumalacostraca</taxon>
        <taxon>Eucarida</taxon>
        <taxon>Euphausiacea</taxon>
        <taxon>Euphausiidae</taxon>
        <taxon>Meganyctiphanes</taxon>
    </lineage>
</organism>
<dbReference type="Pfam" id="PF13927">
    <property type="entry name" value="Ig_3"/>
    <property type="match status" value="2"/>
</dbReference>
<evidence type="ECO:0000313" key="11">
    <source>
        <dbReference type="Proteomes" id="UP001497623"/>
    </source>
</evidence>
<keyword evidence="3" id="KW-0732">Signal</keyword>
<feature type="non-terminal residue" evidence="10">
    <location>
        <position position="292"/>
    </location>
</feature>
<dbReference type="SUPFAM" id="SSF48726">
    <property type="entry name" value="Immunoglobulin"/>
    <property type="match status" value="3"/>
</dbReference>
<evidence type="ECO:0000256" key="5">
    <source>
        <dbReference type="ARBA" id="ARBA00023136"/>
    </source>
</evidence>
<protein>
    <recommendedName>
        <fullName evidence="9">Ig-like domain-containing protein</fullName>
    </recommendedName>
</protein>
<evidence type="ECO:0000313" key="10">
    <source>
        <dbReference type="EMBL" id="CAL4070989.1"/>
    </source>
</evidence>
<evidence type="ECO:0000256" key="2">
    <source>
        <dbReference type="ARBA" id="ARBA00022475"/>
    </source>
</evidence>